<dbReference type="InterPro" id="IPR036804">
    <property type="entry name" value="CheR_N_sf"/>
</dbReference>
<comment type="catalytic activity">
    <reaction evidence="1">
        <text>L-glutamyl-[protein] + S-adenosyl-L-methionine = [protein]-L-glutamate 5-O-methyl ester + S-adenosyl-L-homocysteine</text>
        <dbReference type="Rhea" id="RHEA:24452"/>
        <dbReference type="Rhea" id="RHEA-COMP:10208"/>
        <dbReference type="Rhea" id="RHEA-COMP:10311"/>
        <dbReference type="ChEBI" id="CHEBI:29973"/>
        <dbReference type="ChEBI" id="CHEBI:57856"/>
        <dbReference type="ChEBI" id="CHEBI:59789"/>
        <dbReference type="ChEBI" id="CHEBI:82795"/>
        <dbReference type="EC" id="2.1.1.80"/>
    </reaction>
</comment>
<dbReference type="PANTHER" id="PTHR42872:SF6">
    <property type="entry name" value="PROTEIN-GLUTAMATE METHYLESTERASE_PROTEIN-GLUTAMINE GLUTAMINASE"/>
    <property type="match status" value="1"/>
</dbReference>
<dbReference type="InterPro" id="IPR000673">
    <property type="entry name" value="Sig_transdc_resp-reg_Me-estase"/>
</dbReference>
<reference evidence="10 11" key="1">
    <citation type="submission" date="2016-10" db="EMBL/GenBank/DDBJ databases">
        <authorList>
            <person name="de Groot N.N."/>
        </authorList>
    </citation>
    <scope>NUCLEOTIDE SEQUENCE [LARGE SCALE GENOMIC DNA]</scope>
    <source>
        <strain evidence="10 11">Z108</strain>
    </source>
</reference>
<dbReference type="GO" id="GO:0008984">
    <property type="term" value="F:protein-glutamate methylesterase activity"/>
    <property type="evidence" value="ECO:0007669"/>
    <property type="project" value="UniProtKB-EC"/>
</dbReference>
<feature type="domain" description="CheR-type methyltransferase" evidence="9">
    <location>
        <begin position="1"/>
        <end position="274"/>
    </location>
</feature>
<protein>
    <submittedName>
        <fullName evidence="10">Methylase of chemotaxis methyl-accepting proteins</fullName>
    </submittedName>
</protein>
<dbReference type="PROSITE" id="PS50123">
    <property type="entry name" value="CHER"/>
    <property type="match status" value="1"/>
</dbReference>
<evidence type="ECO:0000313" key="11">
    <source>
        <dbReference type="Proteomes" id="UP000183639"/>
    </source>
</evidence>
<dbReference type="SUPFAM" id="SSF53335">
    <property type="entry name" value="S-adenosyl-L-methionine-dependent methyltransferases"/>
    <property type="match status" value="1"/>
</dbReference>
<dbReference type="Gene3D" id="3.40.50.150">
    <property type="entry name" value="Vaccinia Virus protein VP39"/>
    <property type="match status" value="1"/>
</dbReference>
<dbReference type="Proteomes" id="UP000183639">
    <property type="component" value="Unassembled WGS sequence"/>
</dbReference>
<dbReference type="PROSITE" id="PS50122">
    <property type="entry name" value="CHEB"/>
    <property type="match status" value="1"/>
</dbReference>
<keyword evidence="4" id="KW-0949">S-adenosyl-L-methionine</keyword>
<feature type="domain" description="CheB-type methylesterase" evidence="8">
    <location>
        <begin position="319"/>
        <end position="505"/>
    </location>
</feature>
<feature type="active site" evidence="7">
    <location>
        <position position="452"/>
    </location>
</feature>
<evidence type="ECO:0000256" key="4">
    <source>
        <dbReference type="ARBA" id="ARBA00022691"/>
    </source>
</evidence>
<dbReference type="PRINTS" id="PR00996">
    <property type="entry name" value="CHERMTFRASE"/>
</dbReference>
<dbReference type="InterPro" id="IPR022642">
    <property type="entry name" value="CheR_C"/>
</dbReference>
<feature type="active site" evidence="7">
    <location>
        <position position="330"/>
    </location>
</feature>
<dbReference type="GO" id="GO:0032259">
    <property type="term" value="P:methylation"/>
    <property type="evidence" value="ECO:0007669"/>
    <property type="project" value="UniProtKB-KW"/>
</dbReference>
<dbReference type="Pfam" id="PF01739">
    <property type="entry name" value="CheR"/>
    <property type="match status" value="1"/>
</dbReference>
<dbReference type="Pfam" id="PF01339">
    <property type="entry name" value="CheB_methylest"/>
    <property type="match status" value="1"/>
</dbReference>
<dbReference type="SMART" id="SM00138">
    <property type="entry name" value="MeTrc"/>
    <property type="match status" value="1"/>
</dbReference>
<accession>A0A1I3E944</accession>
<dbReference type="PANTHER" id="PTHR42872">
    <property type="entry name" value="PROTEIN-GLUTAMATE METHYLESTERASE/PROTEIN-GLUTAMINE GLUTAMINASE"/>
    <property type="match status" value="1"/>
</dbReference>
<dbReference type="SUPFAM" id="SSF52738">
    <property type="entry name" value="Methylesterase CheB, C-terminal domain"/>
    <property type="match status" value="1"/>
</dbReference>
<comment type="catalytic activity">
    <reaction evidence="6">
        <text>[protein]-L-glutamate 5-O-methyl ester + H2O = L-glutamyl-[protein] + methanol + H(+)</text>
        <dbReference type="Rhea" id="RHEA:23236"/>
        <dbReference type="Rhea" id="RHEA-COMP:10208"/>
        <dbReference type="Rhea" id="RHEA-COMP:10311"/>
        <dbReference type="ChEBI" id="CHEBI:15377"/>
        <dbReference type="ChEBI" id="CHEBI:15378"/>
        <dbReference type="ChEBI" id="CHEBI:17790"/>
        <dbReference type="ChEBI" id="CHEBI:29973"/>
        <dbReference type="ChEBI" id="CHEBI:82795"/>
        <dbReference type="EC" id="3.1.1.61"/>
    </reaction>
</comment>
<keyword evidence="2 10" id="KW-0489">Methyltransferase</keyword>
<sequence length="521" mass="57624">MEDSVFLAYASIVDRAFGIQLPREKKALLESRLQRLFHEGAETAKYRDAAGFLKALKQDGTGKLLKVLAEAITTHHTFFMREADHFWFYRDTVLPWIASSVQDGDIRTWCAACSTGQEAYTLAMLLQDQFGLQGSRWEKTLLATDLSLEVLETAKTGIYGAESLAGLPENWLHGYFHAVSGGRRQVNDVIRQQVLFRPFNLMTPQFPFRKPFHVIFCRNVMIYFDAPVRNRLVRQFYEYLEPGGYLFVGHSETVERQAAPFQYVMPSVYRKPLDAAPREPQQLSGMYQRTQAAAAGIQRNIQLARRAVATGRAEPHETPKAVKLIALGASTGGTEALASLIQGLRPPLPPIVIVQHIPYGFSRLFAERLNNESAFTAAEAVDGEHLQPNHIYVAPGDRQMRVRRLGSEFFVACRGTEQVSGHCPSVDVLFASVAEAAGAEALGVILTGMGADGAEGLLAMRKKGARTLGQDEATSVVYGMPWVAFERGAVMRQLPLHAIAGCIMSLAHQPLTAGEDEDNDK</sequence>
<evidence type="ECO:0000256" key="3">
    <source>
        <dbReference type="ARBA" id="ARBA00022679"/>
    </source>
</evidence>
<dbReference type="InterPro" id="IPR035909">
    <property type="entry name" value="CheB_C"/>
</dbReference>
<evidence type="ECO:0000256" key="7">
    <source>
        <dbReference type="PROSITE-ProRule" id="PRU00050"/>
    </source>
</evidence>
<dbReference type="GO" id="GO:0005737">
    <property type="term" value="C:cytoplasm"/>
    <property type="evidence" value="ECO:0007669"/>
    <property type="project" value="InterPro"/>
</dbReference>
<dbReference type="EMBL" id="FOQK01000009">
    <property type="protein sequence ID" value="SFH95363.1"/>
    <property type="molecule type" value="Genomic_DNA"/>
</dbReference>
<dbReference type="RefSeq" id="WP_075443067.1">
    <property type="nucleotide sequence ID" value="NZ_FOQK01000009.1"/>
</dbReference>
<dbReference type="GO" id="GO:0008983">
    <property type="term" value="F:protein-glutamate O-methyltransferase activity"/>
    <property type="evidence" value="ECO:0007669"/>
    <property type="project" value="UniProtKB-EC"/>
</dbReference>
<dbReference type="Gene3D" id="3.40.50.180">
    <property type="entry name" value="Methylesterase CheB, C-terminal domain"/>
    <property type="match status" value="1"/>
</dbReference>
<evidence type="ECO:0000259" key="8">
    <source>
        <dbReference type="PROSITE" id="PS50122"/>
    </source>
</evidence>
<evidence type="ECO:0000313" key="10">
    <source>
        <dbReference type="EMBL" id="SFH95363.1"/>
    </source>
</evidence>
<proteinExistence type="predicted"/>
<dbReference type="CDD" id="cd16432">
    <property type="entry name" value="CheB_Rec"/>
    <property type="match status" value="1"/>
</dbReference>
<keyword evidence="3" id="KW-0808">Transferase</keyword>
<evidence type="ECO:0000256" key="2">
    <source>
        <dbReference type="ARBA" id="ARBA00022603"/>
    </source>
</evidence>
<dbReference type="GO" id="GO:0006935">
    <property type="term" value="P:chemotaxis"/>
    <property type="evidence" value="ECO:0007669"/>
    <property type="project" value="UniProtKB-UniRule"/>
</dbReference>
<dbReference type="Gene3D" id="1.10.155.10">
    <property type="entry name" value="Chemotaxis receptor methyltransferase CheR, N-terminal domain"/>
    <property type="match status" value="1"/>
</dbReference>
<evidence type="ECO:0000256" key="1">
    <source>
        <dbReference type="ARBA" id="ARBA00001541"/>
    </source>
</evidence>
<organism evidence="10 11">
    <name type="scientific">Selenomonas ruminantium</name>
    <dbReference type="NCBI Taxonomy" id="971"/>
    <lineage>
        <taxon>Bacteria</taxon>
        <taxon>Bacillati</taxon>
        <taxon>Bacillota</taxon>
        <taxon>Negativicutes</taxon>
        <taxon>Selenomonadales</taxon>
        <taxon>Selenomonadaceae</taxon>
        <taxon>Selenomonas</taxon>
    </lineage>
</organism>
<keyword evidence="7" id="KW-0145">Chemotaxis</keyword>
<evidence type="ECO:0000256" key="5">
    <source>
        <dbReference type="ARBA" id="ARBA00022801"/>
    </source>
</evidence>
<feature type="active site" evidence="7">
    <location>
        <position position="356"/>
    </location>
</feature>
<dbReference type="GO" id="GO:0000156">
    <property type="term" value="F:phosphorelay response regulator activity"/>
    <property type="evidence" value="ECO:0007669"/>
    <property type="project" value="InterPro"/>
</dbReference>
<gene>
    <name evidence="10" type="ORF">SAMN04487861_10962</name>
</gene>
<dbReference type="AlphaFoldDB" id="A0A1I3E944"/>
<evidence type="ECO:0000256" key="6">
    <source>
        <dbReference type="ARBA" id="ARBA00048267"/>
    </source>
</evidence>
<dbReference type="InterPro" id="IPR000780">
    <property type="entry name" value="CheR_MeTrfase"/>
</dbReference>
<evidence type="ECO:0000259" key="9">
    <source>
        <dbReference type="PROSITE" id="PS50123"/>
    </source>
</evidence>
<keyword evidence="5 7" id="KW-0378">Hydrolase</keyword>
<dbReference type="SUPFAM" id="SSF47757">
    <property type="entry name" value="Chemotaxis receptor methyltransferase CheR, N-terminal domain"/>
    <property type="match status" value="1"/>
</dbReference>
<dbReference type="InterPro" id="IPR029063">
    <property type="entry name" value="SAM-dependent_MTases_sf"/>
</dbReference>
<name>A0A1I3E944_SELRU</name>